<evidence type="ECO:0000313" key="3">
    <source>
        <dbReference type="Proteomes" id="UP000681967"/>
    </source>
</evidence>
<evidence type="ECO:0000313" key="2">
    <source>
        <dbReference type="EMBL" id="CAF4458997.1"/>
    </source>
</evidence>
<proteinExistence type="predicted"/>
<feature type="non-terminal residue" evidence="2">
    <location>
        <position position="38"/>
    </location>
</feature>
<accession>A0A8S2WSG9</accession>
<name>A0A8S2WSG9_9BILA</name>
<dbReference type="AlphaFoldDB" id="A0A8S2WSG9"/>
<gene>
    <name evidence="1" type="ORF">BYL167_LOCUS31804</name>
    <name evidence="2" type="ORF">BYL167_LOCUS34103</name>
</gene>
<dbReference type="Proteomes" id="UP000681967">
    <property type="component" value="Unassembled WGS sequence"/>
</dbReference>
<dbReference type="EMBL" id="CAJOBH010068232">
    <property type="protein sequence ID" value="CAF4458997.1"/>
    <property type="molecule type" value="Genomic_DNA"/>
</dbReference>
<comment type="caution">
    <text evidence="2">The sequence shown here is derived from an EMBL/GenBank/DDBJ whole genome shotgun (WGS) entry which is preliminary data.</text>
</comment>
<organism evidence="2 3">
    <name type="scientific">Rotaria magnacalcarata</name>
    <dbReference type="NCBI Taxonomy" id="392030"/>
    <lineage>
        <taxon>Eukaryota</taxon>
        <taxon>Metazoa</taxon>
        <taxon>Spiralia</taxon>
        <taxon>Gnathifera</taxon>
        <taxon>Rotifera</taxon>
        <taxon>Eurotatoria</taxon>
        <taxon>Bdelloidea</taxon>
        <taxon>Philodinida</taxon>
        <taxon>Philodinidae</taxon>
        <taxon>Rotaria</taxon>
    </lineage>
</organism>
<sequence length="38" mass="4521">MMLFPNVGFQRKEGDWRLNLHGWRYQPSTKNKLIGKSS</sequence>
<dbReference type="EMBL" id="CAJOBH010056998">
    <property type="protein sequence ID" value="CAF4406851.1"/>
    <property type="molecule type" value="Genomic_DNA"/>
</dbReference>
<protein>
    <submittedName>
        <fullName evidence="2">Uncharacterized protein</fullName>
    </submittedName>
</protein>
<reference evidence="2" key="1">
    <citation type="submission" date="2021-02" db="EMBL/GenBank/DDBJ databases">
        <authorList>
            <person name="Nowell W R."/>
        </authorList>
    </citation>
    <scope>NUCLEOTIDE SEQUENCE</scope>
</reference>
<evidence type="ECO:0000313" key="1">
    <source>
        <dbReference type="EMBL" id="CAF4406851.1"/>
    </source>
</evidence>